<evidence type="ECO:0000256" key="11">
    <source>
        <dbReference type="ARBA" id="ARBA00022989"/>
    </source>
</evidence>
<dbReference type="SMART" id="SM00388">
    <property type="entry name" value="HisKA"/>
    <property type="match status" value="1"/>
</dbReference>
<dbReference type="EC" id="2.7.13.3" evidence="3"/>
<keyword evidence="9" id="KW-0418">Kinase</keyword>
<keyword evidence="19" id="KW-1185">Reference proteome</keyword>
<dbReference type="Pfam" id="PF00512">
    <property type="entry name" value="HisKA"/>
    <property type="match status" value="1"/>
</dbReference>
<dbReference type="InterPro" id="IPR036890">
    <property type="entry name" value="HATPase_C_sf"/>
</dbReference>
<evidence type="ECO:0000256" key="10">
    <source>
        <dbReference type="ARBA" id="ARBA00022840"/>
    </source>
</evidence>
<dbReference type="PANTHER" id="PTHR45528">
    <property type="entry name" value="SENSOR HISTIDINE KINASE CPXA"/>
    <property type="match status" value="1"/>
</dbReference>
<evidence type="ECO:0000313" key="19">
    <source>
        <dbReference type="Proteomes" id="UP001597218"/>
    </source>
</evidence>
<dbReference type="InterPro" id="IPR003594">
    <property type="entry name" value="HATPase_dom"/>
</dbReference>
<dbReference type="PROSITE" id="PS50885">
    <property type="entry name" value="HAMP"/>
    <property type="match status" value="1"/>
</dbReference>
<proteinExistence type="predicted"/>
<keyword evidence="7 15" id="KW-0812">Transmembrane</keyword>
<dbReference type="Gene3D" id="3.30.565.10">
    <property type="entry name" value="Histidine kinase-like ATPase, C-terminal domain"/>
    <property type="match status" value="1"/>
</dbReference>
<dbReference type="SUPFAM" id="SSF55874">
    <property type="entry name" value="ATPase domain of HSP90 chaperone/DNA topoisomerase II/histidine kinase"/>
    <property type="match status" value="1"/>
</dbReference>
<keyword evidence="6" id="KW-0808">Transferase</keyword>
<dbReference type="SUPFAM" id="SSF47384">
    <property type="entry name" value="Homodimeric domain of signal transducing histidine kinase"/>
    <property type="match status" value="1"/>
</dbReference>
<evidence type="ECO:0000256" key="4">
    <source>
        <dbReference type="ARBA" id="ARBA00022475"/>
    </source>
</evidence>
<feature type="domain" description="HAMP" evidence="17">
    <location>
        <begin position="180"/>
        <end position="231"/>
    </location>
</feature>
<keyword evidence="11 15" id="KW-1133">Transmembrane helix</keyword>
<feature type="transmembrane region" description="Helical" evidence="15">
    <location>
        <begin position="157"/>
        <end position="178"/>
    </location>
</feature>
<comment type="subcellular location">
    <subcellularLocation>
        <location evidence="2">Cell membrane</location>
        <topology evidence="2">Multi-pass membrane protein</topology>
    </subcellularLocation>
</comment>
<reference evidence="19" key="1">
    <citation type="journal article" date="2019" name="Int. J. Syst. Evol. Microbiol.">
        <title>The Global Catalogue of Microorganisms (GCM) 10K type strain sequencing project: providing services to taxonomists for standard genome sequencing and annotation.</title>
        <authorList>
            <consortium name="The Broad Institute Genomics Platform"/>
            <consortium name="The Broad Institute Genome Sequencing Center for Infectious Disease"/>
            <person name="Wu L."/>
            <person name="Ma J."/>
        </authorList>
    </citation>
    <scope>NUCLEOTIDE SEQUENCE [LARGE SCALE GENOMIC DNA]</scope>
    <source>
        <strain evidence="19">CGMCC 4.7177</strain>
    </source>
</reference>
<feature type="coiled-coil region" evidence="14">
    <location>
        <begin position="212"/>
        <end position="239"/>
    </location>
</feature>
<comment type="caution">
    <text evidence="18">The sequence shown here is derived from an EMBL/GenBank/DDBJ whole genome shotgun (WGS) entry which is preliminary data.</text>
</comment>
<dbReference type="InterPro" id="IPR050398">
    <property type="entry name" value="HssS/ArlS-like"/>
</dbReference>
<dbReference type="CDD" id="cd06225">
    <property type="entry name" value="HAMP"/>
    <property type="match status" value="1"/>
</dbReference>
<evidence type="ECO:0000256" key="8">
    <source>
        <dbReference type="ARBA" id="ARBA00022741"/>
    </source>
</evidence>
<evidence type="ECO:0000256" key="9">
    <source>
        <dbReference type="ARBA" id="ARBA00022777"/>
    </source>
</evidence>
<dbReference type="PROSITE" id="PS50109">
    <property type="entry name" value="HIS_KIN"/>
    <property type="match status" value="1"/>
</dbReference>
<evidence type="ECO:0000256" key="13">
    <source>
        <dbReference type="ARBA" id="ARBA00023136"/>
    </source>
</evidence>
<keyword evidence="14" id="KW-0175">Coiled coil</keyword>
<evidence type="ECO:0000256" key="3">
    <source>
        <dbReference type="ARBA" id="ARBA00012438"/>
    </source>
</evidence>
<dbReference type="InterPro" id="IPR004358">
    <property type="entry name" value="Sig_transdc_His_kin-like_C"/>
</dbReference>
<accession>A0ABW4SFM9</accession>
<dbReference type="SMART" id="SM00304">
    <property type="entry name" value="HAMP"/>
    <property type="match status" value="1"/>
</dbReference>
<organism evidence="18 19">
    <name type="scientific">Sporosarcina siberiensis</name>
    <dbReference type="NCBI Taxonomy" id="1365606"/>
    <lineage>
        <taxon>Bacteria</taxon>
        <taxon>Bacillati</taxon>
        <taxon>Bacillota</taxon>
        <taxon>Bacilli</taxon>
        <taxon>Bacillales</taxon>
        <taxon>Caryophanaceae</taxon>
        <taxon>Sporosarcina</taxon>
    </lineage>
</organism>
<feature type="domain" description="Histidine kinase" evidence="16">
    <location>
        <begin position="246"/>
        <end position="480"/>
    </location>
</feature>
<evidence type="ECO:0000256" key="7">
    <source>
        <dbReference type="ARBA" id="ARBA00022692"/>
    </source>
</evidence>
<dbReference type="CDD" id="cd00075">
    <property type="entry name" value="HATPase"/>
    <property type="match status" value="1"/>
</dbReference>
<keyword evidence="8" id="KW-0547">Nucleotide-binding</keyword>
<evidence type="ECO:0000256" key="14">
    <source>
        <dbReference type="SAM" id="Coils"/>
    </source>
</evidence>
<name>A0ABW4SFM9_9BACL</name>
<dbReference type="Gene3D" id="6.10.340.10">
    <property type="match status" value="1"/>
</dbReference>
<gene>
    <name evidence="18" type="ORF">ACFSFY_09130</name>
</gene>
<dbReference type="GO" id="GO:0005524">
    <property type="term" value="F:ATP binding"/>
    <property type="evidence" value="ECO:0007669"/>
    <property type="project" value="UniProtKB-KW"/>
</dbReference>
<evidence type="ECO:0000256" key="12">
    <source>
        <dbReference type="ARBA" id="ARBA00023012"/>
    </source>
</evidence>
<protein>
    <recommendedName>
        <fullName evidence="3">histidine kinase</fullName>
        <ecNumber evidence="3">2.7.13.3</ecNumber>
    </recommendedName>
</protein>
<dbReference type="Gene3D" id="1.10.287.130">
    <property type="match status" value="1"/>
</dbReference>
<evidence type="ECO:0000256" key="5">
    <source>
        <dbReference type="ARBA" id="ARBA00022553"/>
    </source>
</evidence>
<feature type="transmembrane region" description="Helical" evidence="15">
    <location>
        <begin position="7"/>
        <end position="29"/>
    </location>
</feature>
<evidence type="ECO:0000259" key="16">
    <source>
        <dbReference type="PROSITE" id="PS50109"/>
    </source>
</evidence>
<keyword evidence="12" id="KW-0902">Two-component regulatory system</keyword>
<dbReference type="Pfam" id="PF00672">
    <property type="entry name" value="HAMP"/>
    <property type="match status" value="1"/>
</dbReference>
<dbReference type="InterPro" id="IPR003660">
    <property type="entry name" value="HAMP_dom"/>
</dbReference>
<evidence type="ECO:0000259" key="17">
    <source>
        <dbReference type="PROSITE" id="PS50885"/>
    </source>
</evidence>
<evidence type="ECO:0000256" key="6">
    <source>
        <dbReference type="ARBA" id="ARBA00022679"/>
    </source>
</evidence>
<dbReference type="Proteomes" id="UP001597218">
    <property type="component" value="Unassembled WGS sequence"/>
</dbReference>
<dbReference type="RefSeq" id="WP_381537364.1">
    <property type="nucleotide sequence ID" value="NZ_JBHUGI010000024.1"/>
</dbReference>
<sequence>MKIKTWLLLSYFIIMFLPLLAAYGLFVWINSYHDDRNVAEYMDNLAELTAVQDVLKEPSIYRPNGDWTEVEQIANDRLSITLYTDIGFMLYSSNPMKQTPISFIPKEKLYKEFYELRQKFGTITYKEPVFFKGVLVGVYEIELLRDEWVSGVERRSLLVIVLFSVFFIALFIGMTFLVNRKLNRPLHLLMGHMDSFAKGEQVLPMPTRKDEIGELAESFEMMRRDLEAANRKLNDEHRQKEFMIASISHDLKTPLTSIRAYAEALQSVTLTDKEQQEYREVIITKSNYMKLMLDDLLMYTLLQSSTYEMEFVTVDGEEFFDMLVSGYETLCDEKSIVLVVESAAIGNYSVNTKQLMRVVDNIMSNAITHSHRGGRIELATMNVGNTPEWCFESVKEVLTQKDGMYLIVQNSGYGLSEEDLKRVFEPQFQADQARSKAGERGTGLGLSITKQIMEKHGGMVQMVSSKGLGTAIICWLPELKGEYLS</sequence>
<evidence type="ECO:0000256" key="1">
    <source>
        <dbReference type="ARBA" id="ARBA00000085"/>
    </source>
</evidence>
<keyword evidence="5" id="KW-0597">Phosphoprotein</keyword>
<dbReference type="PRINTS" id="PR00344">
    <property type="entry name" value="BCTRLSENSOR"/>
</dbReference>
<evidence type="ECO:0000313" key="18">
    <source>
        <dbReference type="EMBL" id="MFD1928220.1"/>
    </source>
</evidence>
<dbReference type="InterPro" id="IPR003661">
    <property type="entry name" value="HisK_dim/P_dom"/>
</dbReference>
<evidence type="ECO:0000256" key="2">
    <source>
        <dbReference type="ARBA" id="ARBA00004651"/>
    </source>
</evidence>
<dbReference type="Pfam" id="PF02518">
    <property type="entry name" value="HATPase_c"/>
    <property type="match status" value="1"/>
</dbReference>
<keyword evidence="13 15" id="KW-0472">Membrane</keyword>
<dbReference type="SUPFAM" id="SSF158472">
    <property type="entry name" value="HAMP domain-like"/>
    <property type="match status" value="1"/>
</dbReference>
<comment type="catalytic activity">
    <reaction evidence="1">
        <text>ATP + protein L-histidine = ADP + protein N-phospho-L-histidine.</text>
        <dbReference type="EC" id="2.7.13.3"/>
    </reaction>
</comment>
<keyword evidence="10 18" id="KW-0067">ATP-binding</keyword>
<dbReference type="EMBL" id="JBHUGI010000024">
    <property type="protein sequence ID" value="MFD1928220.1"/>
    <property type="molecule type" value="Genomic_DNA"/>
</dbReference>
<dbReference type="SMART" id="SM00387">
    <property type="entry name" value="HATPase_c"/>
    <property type="match status" value="1"/>
</dbReference>
<evidence type="ECO:0000256" key="15">
    <source>
        <dbReference type="SAM" id="Phobius"/>
    </source>
</evidence>
<dbReference type="CDD" id="cd00082">
    <property type="entry name" value="HisKA"/>
    <property type="match status" value="1"/>
</dbReference>
<dbReference type="InterPro" id="IPR036097">
    <property type="entry name" value="HisK_dim/P_sf"/>
</dbReference>
<dbReference type="InterPro" id="IPR005467">
    <property type="entry name" value="His_kinase_dom"/>
</dbReference>
<keyword evidence="4" id="KW-1003">Cell membrane</keyword>
<dbReference type="PANTHER" id="PTHR45528:SF1">
    <property type="entry name" value="SENSOR HISTIDINE KINASE CPXA"/>
    <property type="match status" value="1"/>
</dbReference>